<dbReference type="GO" id="GO:0005634">
    <property type="term" value="C:nucleus"/>
    <property type="evidence" value="ECO:0007669"/>
    <property type="project" value="TreeGrafter"/>
</dbReference>
<dbReference type="PANTHER" id="PTHR10828:SF38">
    <property type="entry name" value="ARSENICAL-RESISTANCE PROTEIN 2-RELATED"/>
    <property type="match status" value="1"/>
</dbReference>
<proteinExistence type="predicted"/>
<dbReference type="PANTHER" id="PTHR10828">
    <property type="entry name" value="M-PHASE INDUCER PHOSPHATASE DUAL SPECIFICITY PHOSPHATASE CDC25"/>
    <property type="match status" value="1"/>
</dbReference>
<protein>
    <recommendedName>
        <fullName evidence="1">Rhodanese domain-containing protein</fullName>
    </recommendedName>
</protein>
<dbReference type="EMBL" id="KN822110">
    <property type="protein sequence ID" value="KIM56819.1"/>
    <property type="molecule type" value="Genomic_DNA"/>
</dbReference>
<evidence type="ECO:0000259" key="1">
    <source>
        <dbReference type="PROSITE" id="PS50206"/>
    </source>
</evidence>
<dbReference type="SMART" id="SM00450">
    <property type="entry name" value="RHOD"/>
    <property type="match status" value="1"/>
</dbReference>
<evidence type="ECO:0000313" key="3">
    <source>
        <dbReference type="Proteomes" id="UP000053989"/>
    </source>
</evidence>
<dbReference type="PROSITE" id="PS50206">
    <property type="entry name" value="RHODANESE_3"/>
    <property type="match status" value="1"/>
</dbReference>
<gene>
    <name evidence="2" type="ORF">SCLCIDRAFT_1220094</name>
</gene>
<dbReference type="GO" id="GO:0004725">
    <property type="term" value="F:protein tyrosine phosphatase activity"/>
    <property type="evidence" value="ECO:0007669"/>
    <property type="project" value="TreeGrafter"/>
</dbReference>
<feature type="non-terminal residue" evidence="2">
    <location>
        <position position="131"/>
    </location>
</feature>
<dbReference type="Gene3D" id="3.40.250.10">
    <property type="entry name" value="Rhodanese-like domain"/>
    <property type="match status" value="1"/>
</dbReference>
<dbReference type="InParanoid" id="A0A0C3DKH0"/>
<reference evidence="3" key="2">
    <citation type="submission" date="2015-01" db="EMBL/GenBank/DDBJ databases">
        <title>Evolutionary Origins and Diversification of the Mycorrhizal Mutualists.</title>
        <authorList>
            <consortium name="DOE Joint Genome Institute"/>
            <consortium name="Mycorrhizal Genomics Consortium"/>
            <person name="Kohler A."/>
            <person name="Kuo A."/>
            <person name="Nagy L.G."/>
            <person name="Floudas D."/>
            <person name="Copeland A."/>
            <person name="Barry K.W."/>
            <person name="Cichocki N."/>
            <person name="Veneault-Fourrey C."/>
            <person name="LaButti K."/>
            <person name="Lindquist E.A."/>
            <person name="Lipzen A."/>
            <person name="Lundell T."/>
            <person name="Morin E."/>
            <person name="Murat C."/>
            <person name="Riley R."/>
            <person name="Ohm R."/>
            <person name="Sun H."/>
            <person name="Tunlid A."/>
            <person name="Henrissat B."/>
            <person name="Grigoriev I.V."/>
            <person name="Hibbett D.S."/>
            <person name="Martin F."/>
        </authorList>
    </citation>
    <scope>NUCLEOTIDE SEQUENCE [LARGE SCALE GENOMIC DNA]</scope>
    <source>
        <strain evidence="3">Foug A</strain>
    </source>
</reference>
<dbReference type="OrthoDB" id="102559at2759"/>
<dbReference type="AlphaFoldDB" id="A0A0C3DKH0"/>
<dbReference type="Proteomes" id="UP000053989">
    <property type="component" value="Unassembled WGS sequence"/>
</dbReference>
<dbReference type="Pfam" id="PF00581">
    <property type="entry name" value="Rhodanese"/>
    <property type="match status" value="1"/>
</dbReference>
<reference evidence="2 3" key="1">
    <citation type="submission" date="2014-04" db="EMBL/GenBank/DDBJ databases">
        <authorList>
            <consortium name="DOE Joint Genome Institute"/>
            <person name="Kuo A."/>
            <person name="Kohler A."/>
            <person name="Nagy L.G."/>
            <person name="Floudas D."/>
            <person name="Copeland A."/>
            <person name="Barry K.W."/>
            <person name="Cichocki N."/>
            <person name="Veneault-Fourrey C."/>
            <person name="LaButti K."/>
            <person name="Lindquist E.A."/>
            <person name="Lipzen A."/>
            <person name="Lundell T."/>
            <person name="Morin E."/>
            <person name="Murat C."/>
            <person name="Sun H."/>
            <person name="Tunlid A."/>
            <person name="Henrissat B."/>
            <person name="Grigoriev I.V."/>
            <person name="Hibbett D.S."/>
            <person name="Martin F."/>
            <person name="Nordberg H.P."/>
            <person name="Cantor M.N."/>
            <person name="Hua S.X."/>
        </authorList>
    </citation>
    <scope>NUCLEOTIDE SEQUENCE [LARGE SCALE GENOMIC DNA]</scope>
    <source>
        <strain evidence="2 3">Foug A</strain>
    </source>
</reference>
<sequence>MVKYINPSELAAIIQSDKRPSKDYLVVNVRDDDWAGGNIKGSQNIPSEKFLTKVDQLMKDTKDIPTLVFHCRLSQECGPKAARIYEEMRNILHPNEPSFEARVLRGGFYQFGEIYKVKSKTCRELERHRLV</sequence>
<dbReference type="InterPro" id="IPR036873">
    <property type="entry name" value="Rhodanese-like_dom_sf"/>
</dbReference>
<dbReference type="FunCoup" id="A0A0C3DKH0">
    <property type="interactions" value="263"/>
</dbReference>
<organism evidence="2 3">
    <name type="scientific">Scleroderma citrinum Foug A</name>
    <dbReference type="NCBI Taxonomy" id="1036808"/>
    <lineage>
        <taxon>Eukaryota</taxon>
        <taxon>Fungi</taxon>
        <taxon>Dikarya</taxon>
        <taxon>Basidiomycota</taxon>
        <taxon>Agaricomycotina</taxon>
        <taxon>Agaricomycetes</taxon>
        <taxon>Agaricomycetidae</taxon>
        <taxon>Boletales</taxon>
        <taxon>Sclerodermatineae</taxon>
        <taxon>Sclerodermataceae</taxon>
        <taxon>Scleroderma</taxon>
    </lineage>
</organism>
<dbReference type="SUPFAM" id="SSF52821">
    <property type="entry name" value="Rhodanese/Cell cycle control phosphatase"/>
    <property type="match status" value="1"/>
</dbReference>
<dbReference type="STRING" id="1036808.A0A0C3DKH0"/>
<dbReference type="HOGENOM" id="CLU_107716_1_1_1"/>
<dbReference type="GO" id="GO:0005737">
    <property type="term" value="C:cytoplasm"/>
    <property type="evidence" value="ECO:0007669"/>
    <property type="project" value="TreeGrafter"/>
</dbReference>
<name>A0A0C3DKH0_9AGAM</name>
<accession>A0A0C3DKH0</accession>
<dbReference type="InterPro" id="IPR001763">
    <property type="entry name" value="Rhodanese-like_dom"/>
</dbReference>
<feature type="domain" description="Rhodanese" evidence="1">
    <location>
        <begin position="20"/>
        <end position="120"/>
    </location>
</feature>
<keyword evidence="3" id="KW-1185">Reference proteome</keyword>
<evidence type="ECO:0000313" key="2">
    <source>
        <dbReference type="EMBL" id="KIM56819.1"/>
    </source>
</evidence>